<protein>
    <submittedName>
        <fullName evidence="1">Uncharacterized protein</fullName>
    </submittedName>
</protein>
<keyword evidence="2" id="KW-1185">Reference proteome</keyword>
<gene>
    <name evidence="1" type="ORF">ILYODFUR_037630</name>
</gene>
<proteinExistence type="predicted"/>
<dbReference type="EMBL" id="JAHRIQ010031640">
    <property type="protein sequence ID" value="MEQ2231252.1"/>
    <property type="molecule type" value="Genomic_DNA"/>
</dbReference>
<comment type="caution">
    <text evidence="1">The sequence shown here is derived from an EMBL/GenBank/DDBJ whole genome shotgun (WGS) entry which is preliminary data.</text>
</comment>
<name>A0ABV0TG91_9TELE</name>
<accession>A0ABV0TG91</accession>
<sequence>MCLFYPGVFMFYSFPSVHICLSLQWSLPVSQIFIVSCMNGYCPATLTSLMKCVERLVKPNITELDLHQFARSRSLVSDSECADKTVCLLWKNLQLHHRALEPL</sequence>
<dbReference type="Proteomes" id="UP001482620">
    <property type="component" value="Unassembled WGS sequence"/>
</dbReference>
<evidence type="ECO:0000313" key="1">
    <source>
        <dbReference type="EMBL" id="MEQ2231252.1"/>
    </source>
</evidence>
<reference evidence="1 2" key="1">
    <citation type="submission" date="2021-06" db="EMBL/GenBank/DDBJ databases">
        <authorList>
            <person name="Palmer J.M."/>
        </authorList>
    </citation>
    <scope>NUCLEOTIDE SEQUENCE [LARGE SCALE GENOMIC DNA]</scope>
    <source>
        <strain evidence="2">if_2019</strain>
        <tissue evidence="1">Muscle</tissue>
    </source>
</reference>
<evidence type="ECO:0000313" key="2">
    <source>
        <dbReference type="Proteomes" id="UP001482620"/>
    </source>
</evidence>
<organism evidence="1 2">
    <name type="scientific">Ilyodon furcidens</name>
    <name type="common">goldbreast splitfin</name>
    <dbReference type="NCBI Taxonomy" id="33524"/>
    <lineage>
        <taxon>Eukaryota</taxon>
        <taxon>Metazoa</taxon>
        <taxon>Chordata</taxon>
        <taxon>Craniata</taxon>
        <taxon>Vertebrata</taxon>
        <taxon>Euteleostomi</taxon>
        <taxon>Actinopterygii</taxon>
        <taxon>Neopterygii</taxon>
        <taxon>Teleostei</taxon>
        <taxon>Neoteleostei</taxon>
        <taxon>Acanthomorphata</taxon>
        <taxon>Ovalentaria</taxon>
        <taxon>Atherinomorphae</taxon>
        <taxon>Cyprinodontiformes</taxon>
        <taxon>Goodeidae</taxon>
        <taxon>Ilyodon</taxon>
    </lineage>
</organism>